<gene>
    <name evidence="1" type="ORF">Tpal_460</name>
</gene>
<dbReference type="OrthoDB" id="2339982at2"/>
<reference evidence="1 2" key="1">
    <citation type="submission" date="2016-02" db="EMBL/GenBank/DDBJ databases">
        <authorList>
            <person name="Wen L."/>
            <person name="He K."/>
            <person name="Yang H."/>
        </authorList>
    </citation>
    <scope>NUCLEOTIDE SEQUENCE [LARGE SCALE GENOMIC DNA]</scope>
    <source>
        <strain evidence="1">Trichococcus palustris</strain>
    </source>
</reference>
<dbReference type="Proteomes" id="UP000242754">
    <property type="component" value="Unassembled WGS sequence"/>
</dbReference>
<dbReference type="EMBL" id="FJNE01000001">
    <property type="protein sequence ID" value="CZQ83556.1"/>
    <property type="molecule type" value="Genomic_DNA"/>
</dbReference>
<sequence>MDKNAIGYIVEIPNEYTVIINVGEFSVSVGDKIYIYESGKIIEDPITNQKLGQYDFIKETVEVTEVYQEFSVCKKVVRKKGNKISIAMTPLLQENIYVTYDELKVNPDENKHWAISNSLISIGDPVKNKIS</sequence>
<evidence type="ECO:0000313" key="1">
    <source>
        <dbReference type="EMBL" id="CZQ83556.1"/>
    </source>
</evidence>
<name>A0A143Y9X8_9LACT</name>
<dbReference type="RefSeq" id="WP_087030775.1">
    <property type="nucleotide sequence ID" value="NZ_FJNE01000001.1"/>
</dbReference>
<dbReference type="AlphaFoldDB" id="A0A143Y9X8"/>
<evidence type="ECO:0000313" key="2">
    <source>
        <dbReference type="Proteomes" id="UP000242754"/>
    </source>
</evidence>
<proteinExistence type="predicted"/>
<accession>A0A143Y9X8</accession>
<organism evidence="1 2">
    <name type="scientific">Trichococcus palustris</name>
    <dbReference type="NCBI Taxonomy" id="140314"/>
    <lineage>
        <taxon>Bacteria</taxon>
        <taxon>Bacillati</taxon>
        <taxon>Bacillota</taxon>
        <taxon>Bacilli</taxon>
        <taxon>Lactobacillales</taxon>
        <taxon>Carnobacteriaceae</taxon>
        <taxon>Trichococcus</taxon>
    </lineage>
</organism>
<keyword evidence="2" id="KW-1185">Reference proteome</keyword>
<protein>
    <submittedName>
        <fullName evidence="1">Uncharacterized protein</fullName>
    </submittedName>
</protein>
<dbReference type="STRING" id="140314.SAMN04488076_103170"/>